<evidence type="ECO:0000313" key="9">
    <source>
        <dbReference type="Proteomes" id="UP001073227"/>
    </source>
</evidence>
<evidence type="ECO:0000256" key="3">
    <source>
        <dbReference type="ARBA" id="ARBA00020552"/>
    </source>
</evidence>
<keyword evidence="4" id="KW-1003">Cell membrane</keyword>
<dbReference type="Proteomes" id="UP001073227">
    <property type="component" value="Unassembled WGS sequence"/>
</dbReference>
<dbReference type="RefSeq" id="WP_267655688.1">
    <property type="nucleotide sequence ID" value="NZ_JAOVZR010000001.1"/>
</dbReference>
<sequence>MFRIVTKSLLSASICLATLMPVSAAQVMPQKPAVQFSQNTDVVQVRDHRRNARRHHRRGYYNGHRGYRKHRRGYRQHNGYWFPPAAFALGAIIGGALSESGGHNVRPGYMNPQHVRWCDAKYRSYRVRDNSFQPYHGPRRECRSPYY</sequence>
<proteinExistence type="inferred from homology"/>
<evidence type="ECO:0000256" key="1">
    <source>
        <dbReference type="ARBA" id="ARBA00004167"/>
    </source>
</evidence>
<evidence type="ECO:0000256" key="6">
    <source>
        <dbReference type="ARBA" id="ARBA00025321"/>
    </source>
</evidence>
<keyword evidence="5" id="KW-0430">Lectin</keyword>
<reference evidence="8" key="1">
    <citation type="submission" date="2022-10" db="EMBL/GenBank/DDBJ databases">
        <title>Hoeflea sp. G2-23, isolated from marine algae.</title>
        <authorList>
            <person name="Kristyanto S."/>
            <person name="Kim J.M."/>
            <person name="Jeon C.O."/>
        </authorList>
    </citation>
    <scope>NUCLEOTIDE SEQUENCE</scope>
    <source>
        <strain evidence="8">G2-23</strain>
    </source>
</reference>
<organism evidence="8 9">
    <name type="scientific">Hoeflea algicola</name>
    <dbReference type="NCBI Taxonomy" id="2983763"/>
    <lineage>
        <taxon>Bacteria</taxon>
        <taxon>Pseudomonadati</taxon>
        <taxon>Pseudomonadota</taxon>
        <taxon>Alphaproteobacteria</taxon>
        <taxon>Hyphomicrobiales</taxon>
        <taxon>Rhizobiaceae</taxon>
        <taxon>Hoeflea</taxon>
    </lineage>
</organism>
<comment type="subcellular location">
    <subcellularLocation>
        <location evidence="1">Membrane</location>
        <topology evidence="1">Single-pass membrane protein</topology>
    </subcellularLocation>
</comment>
<protein>
    <recommendedName>
        <fullName evidence="3">Lectin-like protein BA14k</fullName>
    </recommendedName>
</protein>
<keyword evidence="7" id="KW-0732">Signal</keyword>
<comment type="caution">
    <text evidence="8">The sequence shown here is derived from an EMBL/GenBank/DDBJ whole genome shotgun (WGS) entry which is preliminary data.</text>
</comment>
<name>A0ABT3ZEN5_9HYPH</name>
<evidence type="ECO:0000256" key="7">
    <source>
        <dbReference type="SAM" id="SignalP"/>
    </source>
</evidence>
<keyword evidence="4" id="KW-0472">Membrane</keyword>
<evidence type="ECO:0000256" key="4">
    <source>
        <dbReference type="ARBA" id="ARBA00022475"/>
    </source>
</evidence>
<gene>
    <name evidence="8" type="ORF">OEG84_21745</name>
</gene>
<evidence type="ECO:0000256" key="2">
    <source>
        <dbReference type="ARBA" id="ARBA00010270"/>
    </source>
</evidence>
<feature type="signal peptide" evidence="7">
    <location>
        <begin position="1"/>
        <end position="24"/>
    </location>
</feature>
<keyword evidence="9" id="KW-1185">Reference proteome</keyword>
<accession>A0ABT3ZEN5</accession>
<dbReference type="EMBL" id="JAOVZR010000001">
    <property type="protein sequence ID" value="MCY0150255.1"/>
    <property type="molecule type" value="Genomic_DNA"/>
</dbReference>
<dbReference type="InterPro" id="IPR012413">
    <property type="entry name" value="BA14K"/>
</dbReference>
<feature type="chain" id="PRO_5046664078" description="Lectin-like protein BA14k" evidence="7">
    <location>
        <begin position="25"/>
        <end position="147"/>
    </location>
</feature>
<evidence type="ECO:0000313" key="8">
    <source>
        <dbReference type="EMBL" id="MCY0150255.1"/>
    </source>
</evidence>
<comment type="function">
    <text evidence="6">Has immunoglobulin-binding and hemagglutination properties, and can bind to mannose. Essential for virulence. May be involved in LPS biosynthesis or polysaccharide transport.</text>
</comment>
<comment type="similarity">
    <text evidence="2">Belongs to the BA14k family.</text>
</comment>
<dbReference type="Pfam" id="PF07886">
    <property type="entry name" value="BA14K"/>
    <property type="match status" value="1"/>
</dbReference>
<evidence type="ECO:0000256" key="5">
    <source>
        <dbReference type="ARBA" id="ARBA00022734"/>
    </source>
</evidence>